<dbReference type="Gene3D" id="3.30.470.20">
    <property type="entry name" value="ATP-grasp fold, B domain"/>
    <property type="match status" value="1"/>
</dbReference>
<dbReference type="SUPFAM" id="SSF56104">
    <property type="entry name" value="SAICAR synthase-like"/>
    <property type="match status" value="1"/>
</dbReference>
<comment type="caution">
    <text evidence="10">The sequence shown here is derived from an EMBL/GenBank/DDBJ whole genome shotgun (WGS) entry which is preliminary data.</text>
</comment>
<dbReference type="PROSITE" id="PS01057">
    <property type="entry name" value="SAICAR_SYNTHETASE_1"/>
    <property type="match status" value="1"/>
</dbReference>
<dbReference type="PANTHER" id="PTHR43700:SF1">
    <property type="entry name" value="PHOSPHORIBOSYLAMINOIMIDAZOLE-SUCCINOCARBOXAMIDE SYNTHASE"/>
    <property type="match status" value="1"/>
</dbReference>
<evidence type="ECO:0000256" key="6">
    <source>
        <dbReference type="ARBA" id="ARBA00022840"/>
    </source>
</evidence>
<dbReference type="EMBL" id="JDSS02000024">
    <property type="protein sequence ID" value="KFB68028.1"/>
    <property type="molecule type" value="Genomic_DNA"/>
</dbReference>
<evidence type="ECO:0000256" key="8">
    <source>
        <dbReference type="HAMAP-Rule" id="MF_00137"/>
    </source>
</evidence>
<dbReference type="InterPro" id="IPR018236">
    <property type="entry name" value="SAICAR_synthetase_CS"/>
</dbReference>
<dbReference type="Gene3D" id="3.30.200.20">
    <property type="entry name" value="Phosphorylase Kinase, domain 1"/>
    <property type="match status" value="1"/>
</dbReference>
<dbReference type="NCBIfam" id="TIGR00081">
    <property type="entry name" value="purC"/>
    <property type="match status" value="1"/>
</dbReference>
<evidence type="ECO:0000256" key="5">
    <source>
        <dbReference type="ARBA" id="ARBA00022755"/>
    </source>
</evidence>
<dbReference type="PANTHER" id="PTHR43700">
    <property type="entry name" value="PHOSPHORIBOSYLAMINOIMIDAZOLE-SUCCINOCARBOXAMIDE SYNTHASE"/>
    <property type="match status" value="1"/>
</dbReference>
<dbReference type="GO" id="GO:0006189">
    <property type="term" value="P:'de novo' IMP biosynthetic process"/>
    <property type="evidence" value="ECO:0007669"/>
    <property type="project" value="UniProtKB-UniRule"/>
</dbReference>
<dbReference type="FunFam" id="3.30.470.20:FF:000015">
    <property type="entry name" value="Phosphoribosylaminoimidazole-succinocarboxamide synthase"/>
    <property type="match status" value="1"/>
</dbReference>
<dbReference type="Pfam" id="PF01259">
    <property type="entry name" value="SAICAR_synt"/>
    <property type="match status" value="1"/>
</dbReference>
<organism evidence="10 11">
    <name type="scientific">Candidatus Accumulibacter vicinus</name>
    <dbReference type="NCBI Taxonomy" id="2954382"/>
    <lineage>
        <taxon>Bacteria</taxon>
        <taxon>Pseudomonadati</taxon>
        <taxon>Pseudomonadota</taxon>
        <taxon>Betaproteobacteria</taxon>
        <taxon>Candidatus Accumulibacter</taxon>
    </lineage>
</organism>
<sequence length="334" mass="36196">MLPAIDSPAHSLVMALNQWINNVTEALFESTITSLPLLGRGKVRDIYAIDTEKLLIVTSDRLSAFDVILPDPVPDKGKVLTRLAGFWFARLAGIIPNQLTGIDPETVVTADERAQVRGRALVVKRLQPLPIEAVVRGYLIGSGWQDYQASGCVCGIRLPTGLRLASRLPQPIFTPATKAAVGNHDENVSFERAQSDCALALADLLATTGQSAETIVTQARDAAIALYLSATEYAAARGIIIADTKFEFGVDAAGTLHLIDEVLTPDSSRFWPANAYHDGSNPPSYDKQYVRDYLETLAWNKQAPGPRLPPAVLAATRARYVEACERLTGEAFVD</sequence>
<evidence type="ECO:0000256" key="2">
    <source>
        <dbReference type="ARBA" id="ARBA00010190"/>
    </source>
</evidence>
<name>A0A084XZY4_9PROT</name>
<proteinExistence type="inferred from homology"/>
<evidence type="ECO:0000256" key="1">
    <source>
        <dbReference type="ARBA" id="ARBA00004672"/>
    </source>
</evidence>
<dbReference type="GO" id="GO:0004639">
    <property type="term" value="F:phosphoribosylaminoimidazolesuccinocarboxamide synthase activity"/>
    <property type="evidence" value="ECO:0007669"/>
    <property type="project" value="UniProtKB-UniRule"/>
</dbReference>
<evidence type="ECO:0000313" key="11">
    <source>
        <dbReference type="Proteomes" id="UP000019812"/>
    </source>
</evidence>
<evidence type="ECO:0000256" key="7">
    <source>
        <dbReference type="ARBA" id="ARBA00048475"/>
    </source>
</evidence>
<gene>
    <name evidence="8 10" type="primary">purC</name>
    <name evidence="10" type="ORF">CAPSK01_002620</name>
</gene>
<dbReference type="STRING" id="1457154.CAPSK01_002620"/>
<keyword evidence="3 8" id="KW-0436">Ligase</keyword>
<dbReference type="AlphaFoldDB" id="A0A084XZY4"/>
<keyword evidence="5 8" id="KW-0658">Purine biosynthesis</keyword>
<protein>
    <recommendedName>
        <fullName evidence="8">Phosphoribosylaminoimidazole-succinocarboxamide synthase</fullName>
        <ecNumber evidence="8">6.3.2.6</ecNumber>
    </recommendedName>
    <alternativeName>
        <fullName evidence="8">SAICAR synthetase</fullName>
    </alternativeName>
</protein>
<keyword evidence="4 8" id="KW-0547">Nucleotide-binding</keyword>
<keyword evidence="6 8" id="KW-0067">ATP-binding</keyword>
<dbReference type="UniPathway" id="UPA00074">
    <property type="reaction ID" value="UER00131"/>
</dbReference>
<dbReference type="InterPro" id="IPR028923">
    <property type="entry name" value="SAICAR_synt/ADE2_N"/>
</dbReference>
<dbReference type="Proteomes" id="UP000019812">
    <property type="component" value="Unassembled WGS sequence"/>
</dbReference>
<comment type="similarity">
    <text evidence="2 8">Belongs to the SAICAR synthetase family.</text>
</comment>
<comment type="pathway">
    <text evidence="1 8">Purine metabolism; IMP biosynthesis via de novo pathway; 5-amino-1-(5-phospho-D-ribosyl)imidazole-4-carboxamide from 5-amino-1-(5-phospho-D-ribosyl)imidazole-4-carboxylate: step 1/2.</text>
</comment>
<evidence type="ECO:0000313" key="10">
    <source>
        <dbReference type="EMBL" id="KFB68028.1"/>
    </source>
</evidence>
<dbReference type="HAMAP" id="MF_00137">
    <property type="entry name" value="SAICAR_synth"/>
    <property type="match status" value="1"/>
</dbReference>
<dbReference type="InterPro" id="IPR001636">
    <property type="entry name" value="SAICAR_synth"/>
</dbReference>
<evidence type="ECO:0000256" key="4">
    <source>
        <dbReference type="ARBA" id="ARBA00022741"/>
    </source>
</evidence>
<accession>A0A084XZY4</accession>
<dbReference type="NCBIfam" id="NF010568">
    <property type="entry name" value="PRK13961.1"/>
    <property type="match status" value="1"/>
</dbReference>
<dbReference type="GO" id="GO:0005524">
    <property type="term" value="F:ATP binding"/>
    <property type="evidence" value="ECO:0007669"/>
    <property type="project" value="UniProtKB-KW"/>
</dbReference>
<evidence type="ECO:0000256" key="3">
    <source>
        <dbReference type="ARBA" id="ARBA00022598"/>
    </source>
</evidence>
<feature type="domain" description="SAICAR synthetase/ADE2 N-terminal" evidence="9">
    <location>
        <begin position="38"/>
        <end position="304"/>
    </location>
</feature>
<dbReference type="EC" id="6.3.2.6" evidence="8"/>
<dbReference type="GO" id="GO:0005737">
    <property type="term" value="C:cytoplasm"/>
    <property type="evidence" value="ECO:0007669"/>
    <property type="project" value="TreeGrafter"/>
</dbReference>
<dbReference type="PROSITE" id="PS01058">
    <property type="entry name" value="SAICAR_SYNTHETASE_2"/>
    <property type="match status" value="1"/>
</dbReference>
<evidence type="ECO:0000259" key="9">
    <source>
        <dbReference type="Pfam" id="PF01259"/>
    </source>
</evidence>
<comment type="catalytic activity">
    <reaction evidence="7 8">
        <text>5-amino-1-(5-phospho-D-ribosyl)imidazole-4-carboxylate + L-aspartate + ATP = (2S)-2-[5-amino-1-(5-phospho-beta-D-ribosyl)imidazole-4-carboxamido]succinate + ADP + phosphate + 2 H(+)</text>
        <dbReference type="Rhea" id="RHEA:22628"/>
        <dbReference type="ChEBI" id="CHEBI:15378"/>
        <dbReference type="ChEBI" id="CHEBI:29991"/>
        <dbReference type="ChEBI" id="CHEBI:30616"/>
        <dbReference type="ChEBI" id="CHEBI:43474"/>
        <dbReference type="ChEBI" id="CHEBI:58443"/>
        <dbReference type="ChEBI" id="CHEBI:77657"/>
        <dbReference type="ChEBI" id="CHEBI:456216"/>
        <dbReference type="EC" id="6.3.2.6"/>
    </reaction>
</comment>
<dbReference type="CDD" id="cd01414">
    <property type="entry name" value="SAICAR_synt_Sc"/>
    <property type="match status" value="1"/>
</dbReference>
<reference evidence="10 11" key="1">
    <citation type="submission" date="2014-07" db="EMBL/GenBank/DDBJ databases">
        <title>Expanding our view of genomic diversity in Candidatus Accumulibacter clades.</title>
        <authorList>
            <person name="Skennerton C.T."/>
            <person name="Barr J.J."/>
            <person name="Slater F.R."/>
            <person name="Bond P.L."/>
            <person name="Tyson G.W."/>
        </authorList>
    </citation>
    <scope>NUCLEOTIDE SEQUENCE [LARGE SCALE GENOMIC DNA]</scope>
    <source>
        <strain evidence="11">SK-01</strain>
    </source>
</reference>